<protein>
    <submittedName>
        <fullName evidence="2">Uncharacterized protein</fullName>
    </submittedName>
</protein>
<dbReference type="AlphaFoldDB" id="W9YWY5"/>
<gene>
    <name evidence="2" type="ORF">FOMG_19564</name>
</gene>
<name>W9YWY5_FUSOX</name>
<dbReference type="Proteomes" id="UP000030703">
    <property type="component" value="Unassembled WGS sequence"/>
</dbReference>
<sequence>MDWESRLVDWTPEKSPFSSRANMHPTPCSSPPSSVASYHAQFGSG</sequence>
<dbReference type="HOGENOM" id="CLU_3207682_0_0_1"/>
<accession>W9YWY5</accession>
<evidence type="ECO:0000256" key="1">
    <source>
        <dbReference type="SAM" id="MobiDB-lite"/>
    </source>
</evidence>
<feature type="region of interest" description="Disordered" evidence="1">
    <location>
        <begin position="1"/>
        <end position="45"/>
    </location>
</feature>
<reference evidence="2" key="2">
    <citation type="submission" date="2014-02" db="EMBL/GenBank/DDBJ databases">
        <title>Annotation of the Genome Sequence of Fusarium oxysporum f. sp. melonis 26406.</title>
        <authorList>
            <consortium name="The Broad Institute Genomics Platform"/>
            <person name="Ma L.-J."/>
            <person name="Corby-Kistler H."/>
            <person name="Broz K."/>
            <person name="Gale L.R."/>
            <person name="Jonkers W."/>
            <person name="O'Donnell K."/>
            <person name="Ploetz R."/>
            <person name="Steinberg C."/>
            <person name="Schwartz D.C."/>
            <person name="VanEtten H."/>
            <person name="Zhou S."/>
            <person name="Young S.K."/>
            <person name="Zeng Q."/>
            <person name="Gargeya S."/>
            <person name="Fitzgerald M."/>
            <person name="Abouelleil A."/>
            <person name="Alvarado L."/>
            <person name="Chapman S.B."/>
            <person name="Gainer-Dewar J."/>
            <person name="Goldberg J."/>
            <person name="Griggs A."/>
            <person name="Gujja S."/>
            <person name="Hansen M."/>
            <person name="Howarth C."/>
            <person name="Imamovic A."/>
            <person name="Ireland A."/>
            <person name="Larimer J."/>
            <person name="McCowan C."/>
            <person name="Murphy C."/>
            <person name="Pearson M."/>
            <person name="Poon T.W."/>
            <person name="Priest M."/>
            <person name="Roberts A."/>
            <person name="Saif S."/>
            <person name="Shea T."/>
            <person name="Sykes S."/>
            <person name="Wortman J."/>
            <person name="Nusbaum C."/>
            <person name="Birren B."/>
        </authorList>
    </citation>
    <scope>NUCLEOTIDE SEQUENCE</scope>
    <source>
        <strain evidence="2">26406</strain>
    </source>
</reference>
<proteinExistence type="predicted"/>
<reference evidence="2" key="1">
    <citation type="submission" date="2012-04" db="EMBL/GenBank/DDBJ databases">
        <title>The Genome Sequence of Fusarium oxysporum melonis.</title>
        <authorList>
            <consortium name="The Broad Institute Genome Sequencing Platform"/>
            <person name="Ma L.-J."/>
            <person name="Gale L.R."/>
            <person name="Schwartz D.C."/>
            <person name="Zhou S."/>
            <person name="Corby-Kistler H."/>
            <person name="Young S.K."/>
            <person name="Zeng Q."/>
            <person name="Gargeya S."/>
            <person name="Fitzgerald M."/>
            <person name="Haas B."/>
            <person name="Abouelleil A."/>
            <person name="Alvarado L."/>
            <person name="Arachchi H.M."/>
            <person name="Berlin A."/>
            <person name="Brown A."/>
            <person name="Chapman S.B."/>
            <person name="Chen Z."/>
            <person name="Dunbar C."/>
            <person name="Freedman E."/>
            <person name="Gearin G."/>
            <person name="Goldberg J."/>
            <person name="Griggs A."/>
            <person name="Gujja S."/>
            <person name="Heiman D."/>
            <person name="Howarth C."/>
            <person name="Larson L."/>
            <person name="Lui A."/>
            <person name="MacDonald P.J.P."/>
            <person name="Montmayeur A."/>
            <person name="Murphy C."/>
            <person name="Neiman D."/>
            <person name="Pearson M."/>
            <person name="Priest M."/>
            <person name="Roberts A."/>
            <person name="Saif S."/>
            <person name="Shea T."/>
            <person name="Shenoy N."/>
            <person name="Sisk P."/>
            <person name="Stolte C."/>
            <person name="Sykes S."/>
            <person name="Wortman J."/>
            <person name="Nusbaum C."/>
            <person name="Birren B."/>
        </authorList>
    </citation>
    <scope>NUCLEOTIDE SEQUENCE</scope>
    <source>
        <strain evidence="2">26406</strain>
    </source>
</reference>
<organism evidence="2">
    <name type="scientific">Fusarium oxysporum f. sp. melonis 26406</name>
    <dbReference type="NCBI Taxonomy" id="1089452"/>
    <lineage>
        <taxon>Eukaryota</taxon>
        <taxon>Fungi</taxon>
        <taxon>Dikarya</taxon>
        <taxon>Ascomycota</taxon>
        <taxon>Pezizomycotina</taxon>
        <taxon>Sordariomycetes</taxon>
        <taxon>Hypocreomycetidae</taxon>
        <taxon>Hypocreales</taxon>
        <taxon>Nectriaceae</taxon>
        <taxon>Fusarium</taxon>
        <taxon>Fusarium oxysporum species complex</taxon>
    </lineage>
</organism>
<dbReference type="VEuPathDB" id="FungiDB:FOMG_19564"/>
<evidence type="ECO:0000313" key="2">
    <source>
        <dbReference type="EMBL" id="EXK23675.1"/>
    </source>
</evidence>
<dbReference type="EMBL" id="KI980642">
    <property type="protein sequence ID" value="EXK23675.1"/>
    <property type="molecule type" value="Genomic_DNA"/>
</dbReference>